<dbReference type="Gene3D" id="2.40.160.60">
    <property type="entry name" value="Outer membrane protein transport protein (OMPP1/FadL/TodX)"/>
    <property type="match status" value="1"/>
</dbReference>
<evidence type="ECO:0000313" key="3">
    <source>
        <dbReference type="Proteomes" id="UP000292884"/>
    </source>
</evidence>
<dbReference type="NCBIfam" id="NF033710">
    <property type="entry name" value="T9SS_OM_PorV"/>
    <property type="match status" value="1"/>
</dbReference>
<organism evidence="2 3">
    <name type="scientific">Pedobacter frigiditerrae</name>
    <dbReference type="NCBI Taxonomy" id="2530452"/>
    <lineage>
        <taxon>Bacteria</taxon>
        <taxon>Pseudomonadati</taxon>
        <taxon>Bacteroidota</taxon>
        <taxon>Sphingobacteriia</taxon>
        <taxon>Sphingobacteriales</taxon>
        <taxon>Sphingobacteriaceae</taxon>
        <taxon>Pedobacter</taxon>
    </lineage>
</organism>
<dbReference type="SUPFAM" id="SSF56935">
    <property type="entry name" value="Porins"/>
    <property type="match status" value="1"/>
</dbReference>
<accession>A0A4R0N2P0</accession>
<dbReference type="Pfam" id="PF19572">
    <property type="entry name" value="PorV"/>
    <property type="match status" value="1"/>
</dbReference>
<dbReference type="InterPro" id="IPR045741">
    <property type="entry name" value="PorV"/>
</dbReference>
<dbReference type="Proteomes" id="UP000292884">
    <property type="component" value="Unassembled WGS sequence"/>
</dbReference>
<dbReference type="EMBL" id="SJSK01000001">
    <property type="protein sequence ID" value="TCC94091.1"/>
    <property type="molecule type" value="Genomic_DNA"/>
</dbReference>
<evidence type="ECO:0000259" key="1">
    <source>
        <dbReference type="Pfam" id="PF19572"/>
    </source>
</evidence>
<dbReference type="AlphaFoldDB" id="A0A4R0N2P0"/>
<dbReference type="NCBIfam" id="NF033709">
    <property type="entry name" value="PorV_fam"/>
    <property type="match status" value="1"/>
</dbReference>
<name>A0A4R0N2P0_9SPHI</name>
<reference evidence="2 3" key="1">
    <citation type="submission" date="2019-02" db="EMBL/GenBank/DDBJ databases">
        <title>Pedobacter sp. RP-1-13 sp. nov., isolated from Arctic soil.</title>
        <authorList>
            <person name="Dahal R.H."/>
        </authorList>
    </citation>
    <scope>NUCLEOTIDE SEQUENCE [LARGE SCALE GENOMIC DNA]</scope>
    <source>
        <strain evidence="2 3">RP-1-13</strain>
    </source>
</reference>
<dbReference type="OrthoDB" id="9758448at2"/>
<proteinExistence type="predicted"/>
<protein>
    <submittedName>
        <fullName evidence="2">Type IX secretion system outer membrane channel protein PorV</fullName>
    </submittedName>
</protein>
<sequence>MNLKYFSTAVFSMFSLAMYCGIKLQAQVVQPGTQTNGSQSNNVTTAVPFLLIIPDARTASMGDAGVAVQPDANSASINPAKLAFLDKPYGFSASYSPWLKSLVPDINLAYISGFYKINDQSTLGGSLRYFSLGQIQLVDAGQNDLGIYSPNEFSFDATYAKRFGDEFALGTTARFIYSNLTSGQFSAGQETKAGKALAVDVSAYYKTQTVLFGKDAIVSAGANFSNIGTKISYVDGGQKFFLPTNMKLGAASTLIVDDYSQFTFALDFNKLLVPTQPIRDTNGKIISGKDPDRSVPAGIFGSFSDAPGGFSEELKEVSIGFGTEYWYNQQFALRAGYFYEAPEKGDRRYFTVGAGLKYNIFNIDFAYLLANPQKSPLANTLRFSLLFNFGDTK</sequence>
<keyword evidence="3" id="KW-1185">Reference proteome</keyword>
<dbReference type="RefSeq" id="WP_131551953.1">
    <property type="nucleotide sequence ID" value="NZ_SJSK01000001.1"/>
</dbReference>
<dbReference type="InterPro" id="IPR047799">
    <property type="entry name" value="T9SS_OM_PorV"/>
</dbReference>
<gene>
    <name evidence="2" type="primary">porV</name>
    <name evidence="2" type="ORF">EZ428_04755</name>
</gene>
<feature type="domain" description="Type IX secretion system protein PorV" evidence="1">
    <location>
        <begin position="39"/>
        <end position="276"/>
    </location>
</feature>
<evidence type="ECO:0000313" key="2">
    <source>
        <dbReference type="EMBL" id="TCC94091.1"/>
    </source>
</evidence>
<comment type="caution">
    <text evidence="2">The sequence shown here is derived from an EMBL/GenBank/DDBJ whole genome shotgun (WGS) entry which is preliminary data.</text>
</comment>